<sequence length="104" mass="12286">MMMMFKHKLMANDSAGQAFKASREQFTTLVQEHPWLIPATVALEVLPATAMIHGYWKLRQLKKQLQIEKEHTKQRQLERFAPNHRHDGRPQLLADHPHHPHFNH</sequence>
<dbReference type="EMBL" id="AP012167">
    <property type="protein sequence ID" value="BAN08004.1"/>
    <property type="molecule type" value="Genomic_DNA"/>
</dbReference>
<feature type="region of interest" description="Disordered" evidence="1">
    <location>
        <begin position="69"/>
        <end position="104"/>
    </location>
</feature>
<evidence type="ECO:0000313" key="3">
    <source>
        <dbReference type="Proteomes" id="UP000012042"/>
    </source>
</evidence>
<reference evidence="2 3" key="1">
    <citation type="journal article" date="2013" name="PLoS ONE">
        <title>Genomic Analysis by Deep Sequencing of the Probiotic Lactobacillus brevis KB290 Harboring Nine Plasmids Reveals Genomic Stability.</title>
        <authorList>
            <person name="Fukao M."/>
            <person name="Oshima K."/>
            <person name="Morita H."/>
            <person name="Toh H."/>
            <person name="Suda W."/>
            <person name="Kim S.W."/>
            <person name="Suzuki S."/>
            <person name="Yakabe T."/>
            <person name="Hattori M."/>
            <person name="Yajima N."/>
        </authorList>
    </citation>
    <scope>NUCLEOTIDE SEQUENCE [LARGE SCALE GENOMIC DNA]</scope>
    <source>
        <strain evidence="2 3">KB290</strain>
    </source>
</reference>
<feature type="compositionally biased region" description="Basic and acidic residues" evidence="1">
    <location>
        <begin position="69"/>
        <end position="78"/>
    </location>
</feature>
<dbReference type="PATRIC" id="fig|1001583.3.peg.2351"/>
<proteinExistence type="predicted"/>
<organism evidence="2 3">
    <name type="scientific">Levilactobacillus brevis KB290</name>
    <dbReference type="NCBI Taxonomy" id="1001583"/>
    <lineage>
        <taxon>Bacteria</taxon>
        <taxon>Bacillati</taxon>
        <taxon>Bacillota</taxon>
        <taxon>Bacilli</taxon>
        <taxon>Lactobacillales</taxon>
        <taxon>Lactobacillaceae</taxon>
        <taxon>Levilactobacillus</taxon>
    </lineage>
</organism>
<dbReference type="HOGENOM" id="CLU_2437080_0_0_9"/>
<protein>
    <submittedName>
        <fullName evidence="2">Transposase</fullName>
    </submittedName>
</protein>
<evidence type="ECO:0000313" key="2">
    <source>
        <dbReference type="EMBL" id="BAN08004.1"/>
    </source>
</evidence>
<evidence type="ECO:0000256" key="1">
    <source>
        <dbReference type="SAM" id="MobiDB-lite"/>
    </source>
</evidence>
<dbReference type="Proteomes" id="UP000012042">
    <property type="component" value="Chromosome"/>
</dbReference>
<dbReference type="KEGG" id="lbk:LVISKB_2369"/>
<gene>
    <name evidence="2" type="ORF">LVISKB_2369</name>
</gene>
<accession>M5AGM2</accession>
<name>M5AGM2_LEVBR</name>
<dbReference type="AlphaFoldDB" id="M5AGM2"/>